<dbReference type="Pfam" id="PF01607">
    <property type="entry name" value="CBM_14"/>
    <property type="match status" value="1"/>
</dbReference>
<dbReference type="SMART" id="SM00494">
    <property type="entry name" value="ChtBD2"/>
    <property type="match status" value="1"/>
</dbReference>
<accession>A0A0L7KU21</accession>
<evidence type="ECO:0000259" key="1">
    <source>
        <dbReference type="PROSITE" id="PS50940"/>
    </source>
</evidence>
<dbReference type="GO" id="GO:0005576">
    <property type="term" value="C:extracellular region"/>
    <property type="evidence" value="ECO:0007669"/>
    <property type="project" value="InterPro"/>
</dbReference>
<comment type="caution">
    <text evidence="2">The sequence shown here is derived from an EMBL/GenBank/DDBJ whole genome shotgun (WGS) entry which is preliminary data.</text>
</comment>
<dbReference type="Gene3D" id="2.170.140.10">
    <property type="entry name" value="Chitin binding domain"/>
    <property type="match status" value="1"/>
</dbReference>
<dbReference type="STRING" id="104452.A0A0L7KU21"/>
<reference evidence="2 3" key="1">
    <citation type="journal article" date="2015" name="Genome Biol. Evol.">
        <title>The genome of winter moth (Operophtera brumata) provides a genomic perspective on sexual dimorphism and phenology.</title>
        <authorList>
            <person name="Derks M.F."/>
            <person name="Smit S."/>
            <person name="Salis L."/>
            <person name="Schijlen E."/>
            <person name="Bossers A."/>
            <person name="Mateman C."/>
            <person name="Pijl A.S."/>
            <person name="de Ridder D."/>
            <person name="Groenen M.A."/>
            <person name="Visser M.E."/>
            <person name="Megens H.J."/>
        </authorList>
    </citation>
    <scope>NUCLEOTIDE SEQUENCE [LARGE SCALE GENOMIC DNA]</scope>
    <source>
        <strain evidence="2">WM2013NL</strain>
        <tissue evidence="2">Head and thorax</tissue>
    </source>
</reference>
<evidence type="ECO:0000313" key="3">
    <source>
        <dbReference type="Proteomes" id="UP000037510"/>
    </source>
</evidence>
<sequence>MIDFRATSQLCLEGLNYNQRAQWPEYPCSYPIDAPCLNRGASRPAKPTAECPHQYGFYPSLKATPDRCGNYRMCVEGRSLEMACPVGLAFNGVTGWCDWPEKVASCNVDGRFSVIVIGL</sequence>
<dbReference type="AlphaFoldDB" id="A0A0L7KU21"/>
<name>A0A0L7KU21_OPEBR</name>
<dbReference type="PROSITE" id="PS50940">
    <property type="entry name" value="CHIT_BIND_II"/>
    <property type="match status" value="1"/>
</dbReference>
<dbReference type="InterPro" id="IPR036508">
    <property type="entry name" value="Chitin-bd_dom_sf"/>
</dbReference>
<proteinExistence type="predicted"/>
<dbReference type="InterPro" id="IPR002557">
    <property type="entry name" value="Chitin-bd_dom"/>
</dbReference>
<evidence type="ECO:0000313" key="2">
    <source>
        <dbReference type="EMBL" id="KOB66752.1"/>
    </source>
</evidence>
<protein>
    <submittedName>
        <fullName evidence="2">Cuticular protein analogous to peritrophins 3-E</fullName>
    </submittedName>
</protein>
<organism evidence="2 3">
    <name type="scientific">Operophtera brumata</name>
    <name type="common">Winter moth</name>
    <name type="synonym">Phalaena brumata</name>
    <dbReference type="NCBI Taxonomy" id="104452"/>
    <lineage>
        <taxon>Eukaryota</taxon>
        <taxon>Metazoa</taxon>
        <taxon>Ecdysozoa</taxon>
        <taxon>Arthropoda</taxon>
        <taxon>Hexapoda</taxon>
        <taxon>Insecta</taxon>
        <taxon>Pterygota</taxon>
        <taxon>Neoptera</taxon>
        <taxon>Endopterygota</taxon>
        <taxon>Lepidoptera</taxon>
        <taxon>Glossata</taxon>
        <taxon>Ditrysia</taxon>
        <taxon>Geometroidea</taxon>
        <taxon>Geometridae</taxon>
        <taxon>Larentiinae</taxon>
        <taxon>Operophtera</taxon>
    </lineage>
</organism>
<dbReference type="GO" id="GO:0008061">
    <property type="term" value="F:chitin binding"/>
    <property type="evidence" value="ECO:0007669"/>
    <property type="project" value="InterPro"/>
</dbReference>
<dbReference type="EMBL" id="JTDY01005687">
    <property type="protein sequence ID" value="KOB66752.1"/>
    <property type="molecule type" value="Genomic_DNA"/>
</dbReference>
<keyword evidence="3" id="KW-1185">Reference proteome</keyword>
<feature type="domain" description="Chitin-binding type-2" evidence="1">
    <location>
        <begin position="48"/>
        <end position="108"/>
    </location>
</feature>
<dbReference type="Proteomes" id="UP000037510">
    <property type="component" value="Unassembled WGS sequence"/>
</dbReference>
<dbReference type="SUPFAM" id="SSF57625">
    <property type="entry name" value="Invertebrate chitin-binding proteins"/>
    <property type="match status" value="1"/>
</dbReference>
<gene>
    <name evidence="2" type="ORF">OBRU01_20803</name>
</gene>